<dbReference type="GO" id="GO:0030178">
    <property type="term" value="P:negative regulation of Wnt signaling pathway"/>
    <property type="evidence" value="ECO:0007669"/>
    <property type="project" value="Ensembl"/>
</dbReference>
<accession>A0A8C9N8M2</accession>
<dbReference type="Proteomes" id="UP000694409">
    <property type="component" value="Unassembled WGS sequence"/>
</dbReference>
<proteinExistence type="predicted"/>
<dbReference type="GO" id="GO:0016055">
    <property type="term" value="P:Wnt signaling pathway"/>
    <property type="evidence" value="ECO:0007669"/>
    <property type="project" value="Ensembl"/>
</dbReference>
<dbReference type="GeneTree" id="ENSGT00940000160218"/>
<evidence type="ECO:0000256" key="1">
    <source>
        <dbReference type="SAM" id="MobiDB-lite"/>
    </source>
</evidence>
<organism evidence="2 3">
    <name type="scientific">Serinus canaria</name>
    <name type="common">Island canary</name>
    <name type="synonym">Fringilla canaria</name>
    <dbReference type="NCBI Taxonomy" id="9135"/>
    <lineage>
        <taxon>Eukaryota</taxon>
        <taxon>Metazoa</taxon>
        <taxon>Chordata</taxon>
        <taxon>Craniata</taxon>
        <taxon>Vertebrata</taxon>
        <taxon>Euteleostomi</taxon>
        <taxon>Archelosauria</taxon>
        <taxon>Archosauria</taxon>
        <taxon>Dinosauria</taxon>
        <taxon>Saurischia</taxon>
        <taxon>Theropoda</taxon>
        <taxon>Coelurosauria</taxon>
        <taxon>Aves</taxon>
        <taxon>Neognathae</taxon>
        <taxon>Neoaves</taxon>
        <taxon>Telluraves</taxon>
        <taxon>Australaves</taxon>
        <taxon>Passeriformes</taxon>
        <taxon>Passeroidea</taxon>
        <taxon>Fringillidae</taxon>
        <taxon>Carduelinae</taxon>
        <taxon>Serinus</taxon>
    </lineage>
</organism>
<protein>
    <submittedName>
        <fullName evidence="2">BARX homeobox 1</fullName>
    </submittedName>
</protein>
<evidence type="ECO:0000313" key="2">
    <source>
        <dbReference type="Ensembl" id="ENSSCAP00000014432.1"/>
    </source>
</evidence>
<gene>
    <name evidence="2" type="primary">BARX1</name>
</gene>
<evidence type="ECO:0000313" key="3">
    <source>
        <dbReference type="Proteomes" id="UP000694409"/>
    </source>
</evidence>
<reference evidence="2" key="1">
    <citation type="submission" date="2025-08" db="UniProtKB">
        <authorList>
            <consortium name="Ensembl"/>
        </authorList>
    </citation>
    <scope>IDENTIFICATION</scope>
</reference>
<dbReference type="GO" id="GO:0048536">
    <property type="term" value="P:spleen development"/>
    <property type="evidence" value="ECO:0007669"/>
    <property type="project" value="Ensembl"/>
</dbReference>
<dbReference type="OMA" id="QNGLWIS"/>
<dbReference type="GO" id="GO:0009952">
    <property type="term" value="P:anterior/posterior pattern specification"/>
    <property type="evidence" value="ECO:0007669"/>
    <property type="project" value="Ensembl"/>
</dbReference>
<dbReference type="AlphaFoldDB" id="A0A8C9N8M2"/>
<name>A0A8C9N8M2_SERCA</name>
<reference evidence="2" key="2">
    <citation type="submission" date="2025-09" db="UniProtKB">
        <authorList>
            <consortium name="Ensembl"/>
        </authorList>
    </citation>
    <scope>IDENTIFICATION</scope>
</reference>
<sequence length="242" mass="26186">MQHPLELGAARYFPAEAFPDHRSHRYRSFMIEEILTDPPDAKGAAPAGELLKFGVQALLSARPYHNHLAGFLREKLENSTYKSCCGALPAVRIPAGSGRAAGAPAGSLGPKSEESGFAAPAASAQNGLWISGKKVVVDSFLQLMGLEKRFEKQKYLSTPDREGLLRRGPMAARFCRGMPFLRHLLASQVLQGGGLESPTKPKGRPKKNSIPSSEQLSEQERARDAEKPPESLGSPAEVSQEE</sequence>
<feature type="compositionally biased region" description="Basic and acidic residues" evidence="1">
    <location>
        <begin position="218"/>
        <end position="229"/>
    </location>
</feature>
<dbReference type="Ensembl" id="ENSSCAT00000016187.1">
    <property type="protein sequence ID" value="ENSSCAP00000014432.1"/>
    <property type="gene ID" value="ENSSCAG00000010607.1"/>
</dbReference>
<feature type="region of interest" description="Disordered" evidence="1">
    <location>
        <begin position="192"/>
        <end position="242"/>
    </location>
</feature>
<dbReference type="GO" id="GO:0007267">
    <property type="term" value="P:cell-cell signaling"/>
    <property type="evidence" value="ECO:0007669"/>
    <property type="project" value="Ensembl"/>
</dbReference>
<dbReference type="GO" id="GO:0045446">
    <property type="term" value="P:endothelial cell differentiation"/>
    <property type="evidence" value="ECO:0007669"/>
    <property type="project" value="Ensembl"/>
</dbReference>
<dbReference type="GO" id="GO:0055123">
    <property type="term" value="P:digestive system development"/>
    <property type="evidence" value="ECO:0007669"/>
    <property type="project" value="Ensembl"/>
</dbReference>
<keyword evidence="3" id="KW-1185">Reference proteome</keyword>